<keyword evidence="2" id="KW-1185">Reference proteome</keyword>
<evidence type="ECO:0000313" key="1">
    <source>
        <dbReference type="EMBL" id="MBO0930395.1"/>
    </source>
</evidence>
<reference evidence="1 2" key="1">
    <citation type="submission" date="2021-03" db="EMBL/GenBank/DDBJ databases">
        <title>Fibrella sp. HMF5036 genome sequencing and assembly.</title>
        <authorList>
            <person name="Kang H."/>
            <person name="Kim H."/>
            <person name="Bae S."/>
            <person name="Joh K."/>
        </authorList>
    </citation>
    <scope>NUCLEOTIDE SEQUENCE [LARGE SCALE GENOMIC DNA]</scope>
    <source>
        <strain evidence="1 2">HMF5036</strain>
    </source>
</reference>
<gene>
    <name evidence="1" type="ORF">J2I48_05280</name>
</gene>
<comment type="caution">
    <text evidence="1">The sequence shown here is derived from an EMBL/GenBank/DDBJ whole genome shotgun (WGS) entry which is preliminary data.</text>
</comment>
<dbReference type="AlphaFoldDB" id="A0A939G3G4"/>
<sequence>MTPTEKEMPVSERGLTFLRTMLANKRAEQKKMVEEFKNDPAKQAIVAELRRKNAAKRQAASEL</sequence>
<dbReference type="EMBL" id="JAFMYU010000003">
    <property type="protein sequence ID" value="MBO0930395.1"/>
    <property type="molecule type" value="Genomic_DNA"/>
</dbReference>
<proteinExistence type="predicted"/>
<evidence type="ECO:0000313" key="2">
    <source>
        <dbReference type="Proteomes" id="UP000664795"/>
    </source>
</evidence>
<name>A0A939G3G4_9BACT</name>
<dbReference type="RefSeq" id="WP_207334359.1">
    <property type="nucleotide sequence ID" value="NZ_JAFMYU010000003.1"/>
</dbReference>
<protein>
    <submittedName>
        <fullName evidence="1">Uncharacterized protein</fullName>
    </submittedName>
</protein>
<dbReference type="Proteomes" id="UP000664795">
    <property type="component" value="Unassembled WGS sequence"/>
</dbReference>
<accession>A0A939G3G4</accession>
<organism evidence="1 2">
    <name type="scientific">Fibrella aquatilis</name>
    <dbReference type="NCBI Taxonomy" id="2817059"/>
    <lineage>
        <taxon>Bacteria</taxon>
        <taxon>Pseudomonadati</taxon>
        <taxon>Bacteroidota</taxon>
        <taxon>Cytophagia</taxon>
        <taxon>Cytophagales</taxon>
        <taxon>Spirosomataceae</taxon>
        <taxon>Fibrella</taxon>
    </lineage>
</organism>